<dbReference type="EMBL" id="BAABIV010000005">
    <property type="protein sequence ID" value="GAA4979301.1"/>
    <property type="molecule type" value="Genomic_DNA"/>
</dbReference>
<evidence type="ECO:0000256" key="1">
    <source>
        <dbReference type="ARBA" id="ARBA00022801"/>
    </source>
</evidence>
<dbReference type="Pfam" id="PF00300">
    <property type="entry name" value="His_Phos_1"/>
    <property type="match status" value="1"/>
</dbReference>
<gene>
    <name evidence="2" type="ORF">GCM10023257_16440</name>
</gene>
<dbReference type="SUPFAM" id="SSF53254">
    <property type="entry name" value="Phosphoglycerate mutase-like"/>
    <property type="match status" value="1"/>
</dbReference>
<dbReference type="PANTHER" id="PTHR20935">
    <property type="entry name" value="PHOSPHOGLYCERATE MUTASE-RELATED"/>
    <property type="match status" value="1"/>
</dbReference>
<keyword evidence="1" id="KW-0378">Hydrolase</keyword>
<keyword evidence="3" id="KW-1185">Reference proteome</keyword>
<dbReference type="Proteomes" id="UP001500610">
    <property type="component" value="Unassembled WGS sequence"/>
</dbReference>
<sequence length="229" mass="25172">MHPEESGMNGTATRYLYLARHGEASPDGSGLTDAGRRQATLLGRRLRDVPLTAVHHGPLPRAAETARLITDELEGVSARVSEIAGDYVPHIPQREELPAESADFYLGFLAGTTDEERSRGPELARRALRRFTGAVTDGTQDRHELVVTHNFLVAWLVRDALHAPEWRWLGLNHGKAALTVLRYAPGRAASVVLCNDMRHLPAELRWTGFPENCMCENAPTGLSPVTSVQ</sequence>
<proteinExistence type="predicted"/>
<organism evidence="2 3">
    <name type="scientific">Streptomyces hyderabadensis</name>
    <dbReference type="NCBI Taxonomy" id="598549"/>
    <lineage>
        <taxon>Bacteria</taxon>
        <taxon>Bacillati</taxon>
        <taxon>Actinomycetota</taxon>
        <taxon>Actinomycetes</taxon>
        <taxon>Kitasatosporales</taxon>
        <taxon>Streptomycetaceae</taxon>
        <taxon>Streptomyces</taxon>
    </lineage>
</organism>
<dbReference type="PANTHER" id="PTHR20935:SF0">
    <property type="entry name" value="SERINE_THREONINE-PROTEIN PHOSPHATASE PGAM5, MITOCHONDRIAL"/>
    <property type="match status" value="1"/>
</dbReference>
<dbReference type="InterPro" id="IPR051021">
    <property type="entry name" value="Mito_Ser/Thr_phosphatase"/>
</dbReference>
<protein>
    <submittedName>
        <fullName evidence="2">Histidine phosphatase family protein</fullName>
    </submittedName>
</protein>
<comment type="caution">
    <text evidence="2">The sequence shown here is derived from an EMBL/GenBank/DDBJ whole genome shotgun (WGS) entry which is preliminary data.</text>
</comment>
<dbReference type="CDD" id="cd07067">
    <property type="entry name" value="HP_PGM_like"/>
    <property type="match status" value="1"/>
</dbReference>
<dbReference type="Gene3D" id="3.40.50.1240">
    <property type="entry name" value="Phosphoglycerate mutase-like"/>
    <property type="match status" value="1"/>
</dbReference>
<evidence type="ECO:0000313" key="3">
    <source>
        <dbReference type="Proteomes" id="UP001500610"/>
    </source>
</evidence>
<name>A0ABP9HUR5_9ACTN</name>
<accession>A0ABP9HUR5</accession>
<evidence type="ECO:0000313" key="2">
    <source>
        <dbReference type="EMBL" id="GAA4979301.1"/>
    </source>
</evidence>
<dbReference type="InterPro" id="IPR013078">
    <property type="entry name" value="His_Pase_superF_clade-1"/>
</dbReference>
<dbReference type="SMART" id="SM00855">
    <property type="entry name" value="PGAM"/>
    <property type="match status" value="1"/>
</dbReference>
<dbReference type="InterPro" id="IPR029033">
    <property type="entry name" value="His_PPase_superfam"/>
</dbReference>
<reference evidence="3" key="1">
    <citation type="journal article" date="2019" name="Int. J. Syst. Evol. Microbiol.">
        <title>The Global Catalogue of Microorganisms (GCM) 10K type strain sequencing project: providing services to taxonomists for standard genome sequencing and annotation.</title>
        <authorList>
            <consortium name="The Broad Institute Genomics Platform"/>
            <consortium name="The Broad Institute Genome Sequencing Center for Infectious Disease"/>
            <person name="Wu L."/>
            <person name="Ma J."/>
        </authorList>
    </citation>
    <scope>NUCLEOTIDE SEQUENCE [LARGE SCALE GENOMIC DNA]</scope>
    <source>
        <strain evidence="3">JCM 17657</strain>
    </source>
</reference>